<dbReference type="GO" id="GO:0015031">
    <property type="term" value="P:protein transport"/>
    <property type="evidence" value="ECO:0007669"/>
    <property type="project" value="UniProtKB-KW"/>
</dbReference>
<sequence length="221" mass="25322">METSKTADAPDYEFLFKLLLIGNSGVGKSCILMRYADNSFTENFFNTIGVDFKIKTITLNDQIIKMQIWDTAGQDRFRTLTSSYYRGAHGIIIVYDVTSKDSFDNVRQWMQEIEKFASENVNKLLVGNKSDLEEQREVSYDEGVELAKKYDIPFLEVSAKNAIHVDDTFTTMASEIQTRFLKEKTHKKDKKEFLFSSNPSALTLNSNVNEAKEPENKKNCC</sequence>
<gene>
    <name evidence="10" type="ORF">EHAR0213_LOCUS6772</name>
    <name evidence="11" type="ORF">EHAR0213_LOCUS6773</name>
</gene>
<organism evidence="11">
    <name type="scientific">Euplotes harpa</name>
    <dbReference type="NCBI Taxonomy" id="151035"/>
    <lineage>
        <taxon>Eukaryota</taxon>
        <taxon>Sar</taxon>
        <taxon>Alveolata</taxon>
        <taxon>Ciliophora</taxon>
        <taxon>Intramacronucleata</taxon>
        <taxon>Spirotrichea</taxon>
        <taxon>Hypotrichia</taxon>
        <taxon>Euplotida</taxon>
        <taxon>Euplotidae</taxon>
        <taxon>Euplotes</taxon>
    </lineage>
</organism>
<evidence type="ECO:0000256" key="2">
    <source>
        <dbReference type="ARBA" id="ARBA00022741"/>
    </source>
</evidence>
<keyword evidence="6" id="KW-0636">Prenylation</keyword>
<comment type="similarity">
    <text evidence="1">Belongs to the small GTPase superfamily. Rab family.</text>
</comment>
<evidence type="ECO:0000256" key="9">
    <source>
        <dbReference type="ARBA" id="ARBA00081865"/>
    </source>
</evidence>
<dbReference type="PANTHER" id="PTHR47980">
    <property type="entry name" value="LD44762P"/>
    <property type="match status" value="1"/>
</dbReference>
<dbReference type="GO" id="GO:0003924">
    <property type="term" value="F:GTPase activity"/>
    <property type="evidence" value="ECO:0007669"/>
    <property type="project" value="InterPro"/>
</dbReference>
<evidence type="ECO:0000313" key="11">
    <source>
        <dbReference type="EMBL" id="CAE0347862.1"/>
    </source>
</evidence>
<dbReference type="InterPro" id="IPR005225">
    <property type="entry name" value="Small_GTP-bd"/>
</dbReference>
<dbReference type="InterPro" id="IPR027417">
    <property type="entry name" value="P-loop_NTPase"/>
</dbReference>
<evidence type="ECO:0000256" key="1">
    <source>
        <dbReference type="ARBA" id="ARBA00006270"/>
    </source>
</evidence>
<proteinExistence type="inferred from homology"/>
<dbReference type="PROSITE" id="PS51421">
    <property type="entry name" value="RAS"/>
    <property type="match status" value="1"/>
</dbReference>
<dbReference type="SMART" id="SM00175">
    <property type="entry name" value="RAB"/>
    <property type="match status" value="1"/>
</dbReference>
<protein>
    <recommendedName>
        <fullName evidence="8">Ras-related protein Rab-1</fullName>
    </recommendedName>
    <alternativeName>
        <fullName evidence="9">Small GTP-binding protein rab1</fullName>
    </alternativeName>
</protein>
<dbReference type="PROSITE" id="PS51420">
    <property type="entry name" value="RHO"/>
    <property type="match status" value="1"/>
</dbReference>
<dbReference type="InterPro" id="IPR001806">
    <property type="entry name" value="Small_GTPase"/>
</dbReference>
<evidence type="ECO:0000313" key="10">
    <source>
        <dbReference type="EMBL" id="CAE0347861.1"/>
    </source>
</evidence>
<dbReference type="EMBL" id="HBII01015936">
    <property type="protein sequence ID" value="CAE0347862.1"/>
    <property type="molecule type" value="Transcribed_RNA"/>
</dbReference>
<name>A0A7S3J9M8_9SPIT</name>
<dbReference type="SMART" id="SM00177">
    <property type="entry name" value="ARF"/>
    <property type="match status" value="1"/>
</dbReference>
<comment type="function">
    <text evidence="7">Protein transport. Probably involved in vesicular traffic from ER to Golgi.</text>
</comment>
<evidence type="ECO:0000256" key="3">
    <source>
        <dbReference type="ARBA" id="ARBA00022927"/>
    </source>
</evidence>
<dbReference type="PRINTS" id="PR00449">
    <property type="entry name" value="RASTRNSFRMNG"/>
</dbReference>
<accession>A0A7S3J9M8</accession>
<keyword evidence="2" id="KW-0547">Nucleotide-binding</keyword>
<evidence type="ECO:0000256" key="7">
    <source>
        <dbReference type="ARBA" id="ARBA00053444"/>
    </source>
</evidence>
<evidence type="ECO:0000256" key="8">
    <source>
        <dbReference type="ARBA" id="ARBA00067099"/>
    </source>
</evidence>
<dbReference type="NCBIfam" id="TIGR00231">
    <property type="entry name" value="small_GTP"/>
    <property type="match status" value="1"/>
</dbReference>
<dbReference type="SUPFAM" id="SSF52540">
    <property type="entry name" value="P-loop containing nucleoside triphosphate hydrolases"/>
    <property type="match status" value="1"/>
</dbReference>
<evidence type="ECO:0000256" key="4">
    <source>
        <dbReference type="ARBA" id="ARBA00023134"/>
    </source>
</evidence>
<dbReference type="Gene3D" id="3.40.50.300">
    <property type="entry name" value="P-loop containing nucleotide triphosphate hydrolases"/>
    <property type="match status" value="1"/>
</dbReference>
<keyword evidence="5" id="KW-0449">Lipoprotein</keyword>
<dbReference type="FunFam" id="3.40.50.300:FF:001018">
    <property type="entry name" value="Rab family GTPase"/>
    <property type="match status" value="1"/>
</dbReference>
<dbReference type="Pfam" id="PF00071">
    <property type="entry name" value="Ras"/>
    <property type="match status" value="1"/>
</dbReference>
<dbReference type="GO" id="GO:0005525">
    <property type="term" value="F:GTP binding"/>
    <property type="evidence" value="ECO:0007669"/>
    <property type="project" value="UniProtKB-KW"/>
</dbReference>
<keyword evidence="3" id="KW-0653">Protein transport</keyword>
<dbReference type="PROSITE" id="PS51419">
    <property type="entry name" value="RAB"/>
    <property type="match status" value="1"/>
</dbReference>
<dbReference type="SMART" id="SM00174">
    <property type="entry name" value="RHO"/>
    <property type="match status" value="1"/>
</dbReference>
<dbReference type="InterPro" id="IPR050305">
    <property type="entry name" value="Small_GTPase_Rab"/>
</dbReference>
<dbReference type="AlphaFoldDB" id="A0A7S3J9M8"/>
<evidence type="ECO:0000256" key="6">
    <source>
        <dbReference type="ARBA" id="ARBA00023289"/>
    </source>
</evidence>
<dbReference type="SMART" id="SM00176">
    <property type="entry name" value="RAN"/>
    <property type="match status" value="1"/>
</dbReference>
<keyword evidence="3" id="KW-0813">Transport</keyword>
<dbReference type="EMBL" id="HBII01015935">
    <property type="protein sequence ID" value="CAE0347861.1"/>
    <property type="molecule type" value="Transcribed_RNA"/>
</dbReference>
<evidence type="ECO:0000256" key="5">
    <source>
        <dbReference type="ARBA" id="ARBA00023288"/>
    </source>
</evidence>
<keyword evidence="4" id="KW-0342">GTP-binding</keyword>
<dbReference type="SMART" id="SM00173">
    <property type="entry name" value="RAS"/>
    <property type="match status" value="1"/>
</dbReference>
<reference evidence="11" key="1">
    <citation type="submission" date="2021-01" db="EMBL/GenBank/DDBJ databases">
        <authorList>
            <person name="Corre E."/>
            <person name="Pelletier E."/>
            <person name="Niang G."/>
            <person name="Scheremetjew M."/>
            <person name="Finn R."/>
            <person name="Kale V."/>
            <person name="Holt S."/>
            <person name="Cochrane G."/>
            <person name="Meng A."/>
            <person name="Brown T."/>
            <person name="Cohen L."/>
        </authorList>
    </citation>
    <scope>NUCLEOTIDE SEQUENCE</scope>
    <source>
        <strain evidence="11">FSP1.4</strain>
    </source>
</reference>